<dbReference type="SUPFAM" id="SSF51120">
    <property type="entry name" value="beta-Roll"/>
    <property type="match status" value="1"/>
</dbReference>
<feature type="compositionally biased region" description="Acidic residues" evidence="1">
    <location>
        <begin position="27"/>
        <end position="45"/>
    </location>
</feature>
<dbReference type="Gene3D" id="2.160.20.160">
    <property type="match status" value="1"/>
</dbReference>
<evidence type="ECO:0000256" key="2">
    <source>
        <dbReference type="SAM" id="SignalP"/>
    </source>
</evidence>
<feature type="region of interest" description="Disordered" evidence="1">
    <location>
        <begin position="24"/>
        <end position="106"/>
    </location>
</feature>
<name>A3JXF2_SAGS3</name>
<feature type="chain" id="PRO_5002654688" evidence="2">
    <location>
        <begin position="19"/>
        <end position="398"/>
    </location>
</feature>
<gene>
    <name evidence="3" type="ORF">SSE37_19322</name>
</gene>
<evidence type="ECO:0000313" key="3">
    <source>
        <dbReference type="EMBL" id="EBA10188.1"/>
    </source>
</evidence>
<reference evidence="3 4" key="1">
    <citation type="submission" date="2006-06" db="EMBL/GenBank/DDBJ databases">
        <authorList>
            <person name="Moran M.A."/>
            <person name="Ferriera S."/>
            <person name="Johnson J."/>
            <person name="Kravitz S."/>
            <person name="Beeson K."/>
            <person name="Sutton G."/>
            <person name="Rogers Y.-H."/>
            <person name="Friedman R."/>
            <person name="Frazier M."/>
            <person name="Venter J.C."/>
        </authorList>
    </citation>
    <scope>NUCLEOTIDE SEQUENCE [LARGE SCALE GENOMIC DNA]</scope>
    <source>
        <strain evidence="3 4">E-37</strain>
    </source>
</reference>
<keyword evidence="2" id="KW-0732">Signal</keyword>
<dbReference type="RefSeq" id="WP_005854814.1">
    <property type="nucleotide sequence ID" value="NZ_AAYA01000001.1"/>
</dbReference>
<protein>
    <submittedName>
        <fullName evidence="3">Calcium-binding domain protein</fullName>
    </submittedName>
</protein>
<dbReference type="Proteomes" id="UP000005713">
    <property type="component" value="Unassembled WGS sequence"/>
</dbReference>
<keyword evidence="4" id="KW-1185">Reference proteome</keyword>
<organism evidence="3 4">
    <name type="scientific">Sagittula stellata (strain ATCC 700073 / DSM 11524 / E-37)</name>
    <dbReference type="NCBI Taxonomy" id="388399"/>
    <lineage>
        <taxon>Bacteria</taxon>
        <taxon>Pseudomonadati</taxon>
        <taxon>Pseudomonadota</taxon>
        <taxon>Alphaproteobacteria</taxon>
        <taxon>Rhodobacterales</taxon>
        <taxon>Roseobacteraceae</taxon>
        <taxon>Sagittula</taxon>
    </lineage>
</organism>
<feature type="signal peptide" evidence="2">
    <location>
        <begin position="1"/>
        <end position="18"/>
    </location>
</feature>
<evidence type="ECO:0000313" key="4">
    <source>
        <dbReference type="Proteomes" id="UP000005713"/>
    </source>
</evidence>
<dbReference type="AlphaFoldDB" id="A3JXF2"/>
<feature type="compositionally biased region" description="Acidic residues" evidence="1">
    <location>
        <begin position="64"/>
        <end position="75"/>
    </location>
</feature>
<dbReference type="OrthoDB" id="7867757at2"/>
<accession>A3JXF2</accession>
<feature type="region of interest" description="Disordered" evidence="1">
    <location>
        <begin position="177"/>
        <end position="201"/>
    </location>
</feature>
<proteinExistence type="predicted"/>
<dbReference type="InterPro" id="IPR011049">
    <property type="entry name" value="Serralysin-like_metalloprot_C"/>
</dbReference>
<feature type="region of interest" description="Disordered" evidence="1">
    <location>
        <begin position="216"/>
        <end position="238"/>
    </location>
</feature>
<dbReference type="eggNOG" id="COG2931">
    <property type="taxonomic scope" value="Bacteria"/>
</dbReference>
<sequence>MSPLILLGLVGFGLFAVAVNQDNYTSSDDDDGSGEGDDTAAEDTDTGGSFDFDTGDDTGGGTPTDEEDPGEEDPGDVTAGGMLTGTDGPDTISLDGPAGPGLDISTGAGDDLIDLYDGTTDPVELEAQLLDGARVSGGDGNDLIDAHTIDSTLTGDAGNDTISGRHDGASIDAGTGDDLVSIASSEGSAGSDIQGGDGADTISALMDGGRVDGGAGNDLLFANPSATSPTEVDGGDGSDQIVINAVTPPIQQWEAGVQVTGGDGADIFDLIVAPGGIDLSDTPPASVSTLADGTVQVDIGTITDFSAGEDLLLIDGTTNANQFTLAAIELEETAPSGAAPLSTVVRLVYEIDSTDVANRDVILTLSGASGLTADDVIVTGAGTSPVPLNFLSRGAAAA</sequence>
<dbReference type="PRINTS" id="PR00313">
    <property type="entry name" value="CABNDNGRPT"/>
</dbReference>
<comment type="caution">
    <text evidence="3">The sequence shown here is derived from an EMBL/GenBank/DDBJ whole genome shotgun (WGS) entry which is preliminary data.</text>
</comment>
<dbReference type="EMBL" id="AAYA01000001">
    <property type="protein sequence ID" value="EBA10188.1"/>
    <property type="molecule type" value="Genomic_DNA"/>
</dbReference>
<evidence type="ECO:0000256" key="1">
    <source>
        <dbReference type="SAM" id="MobiDB-lite"/>
    </source>
</evidence>